<sequence length="133" mass="14868">MSRLMHVKSIDALFCLSVRGMVVWREVREFRLGPRSMTVVQNQSVTNNSCFLIVKDSYTRTNFPLEKASGRSSLVVKVSHHGWLVTSSSPVPLKNRRVGERCTLNLSRTQMSSRWCAVVVRKGGTSSGVVLVT</sequence>
<keyword evidence="2" id="KW-1185">Reference proteome</keyword>
<evidence type="ECO:0000313" key="1">
    <source>
        <dbReference type="EMBL" id="GFY30220.1"/>
    </source>
</evidence>
<accession>A0A8X6W8R6</accession>
<name>A0A8X6W8R6_TRICX</name>
<comment type="caution">
    <text evidence="1">The sequence shown here is derived from an EMBL/GenBank/DDBJ whole genome shotgun (WGS) entry which is preliminary data.</text>
</comment>
<organism evidence="1 2">
    <name type="scientific">Trichonephila clavipes</name>
    <name type="common">Golden silk orbweaver</name>
    <name type="synonym">Nephila clavipes</name>
    <dbReference type="NCBI Taxonomy" id="2585209"/>
    <lineage>
        <taxon>Eukaryota</taxon>
        <taxon>Metazoa</taxon>
        <taxon>Ecdysozoa</taxon>
        <taxon>Arthropoda</taxon>
        <taxon>Chelicerata</taxon>
        <taxon>Arachnida</taxon>
        <taxon>Araneae</taxon>
        <taxon>Araneomorphae</taxon>
        <taxon>Entelegynae</taxon>
        <taxon>Araneoidea</taxon>
        <taxon>Nephilidae</taxon>
        <taxon>Trichonephila</taxon>
    </lineage>
</organism>
<proteinExistence type="predicted"/>
<dbReference type="Proteomes" id="UP000887159">
    <property type="component" value="Unassembled WGS sequence"/>
</dbReference>
<gene>
    <name evidence="1" type="ORF">TNCV_3091271</name>
</gene>
<evidence type="ECO:0000313" key="2">
    <source>
        <dbReference type="Proteomes" id="UP000887159"/>
    </source>
</evidence>
<reference evidence="1" key="1">
    <citation type="submission" date="2020-08" db="EMBL/GenBank/DDBJ databases">
        <title>Multicomponent nature underlies the extraordinary mechanical properties of spider dragline silk.</title>
        <authorList>
            <person name="Kono N."/>
            <person name="Nakamura H."/>
            <person name="Mori M."/>
            <person name="Yoshida Y."/>
            <person name="Ohtoshi R."/>
            <person name="Malay A.D."/>
            <person name="Moran D.A.P."/>
            <person name="Tomita M."/>
            <person name="Numata K."/>
            <person name="Arakawa K."/>
        </authorList>
    </citation>
    <scope>NUCLEOTIDE SEQUENCE</scope>
</reference>
<dbReference type="EMBL" id="BMAU01021391">
    <property type="protein sequence ID" value="GFY30220.1"/>
    <property type="molecule type" value="Genomic_DNA"/>
</dbReference>
<dbReference type="AlphaFoldDB" id="A0A8X6W8R6"/>
<protein>
    <submittedName>
        <fullName evidence="1">Uncharacterized protein</fullName>
    </submittedName>
</protein>